<dbReference type="HOGENOM" id="CLU_043779_0_0_2"/>
<keyword evidence="2" id="KW-0436">Ligase</keyword>
<gene>
    <name evidence="2" type="ordered locus">CENSYa_1586</name>
</gene>
<protein>
    <submittedName>
        <fullName evidence="2">Mg-chelatase subunit</fullName>
        <ecNumber evidence="2">6.6.1.1</ecNumber>
    </submittedName>
</protein>
<keyword evidence="3" id="KW-1185">Reference proteome</keyword>
<dbReference type="GO" id="GO:0004672">
    <property type="term" value="F:protein kinase activity"/>
    <property type="evidence" value="ECO:0007669"/>
    <property type="project" value="TreeGrafter"/>
</dbReference>
<dbReference type="EMBL" id="DP000238">
    <property type="protein sequence ID" value="ABK78206.1"/>
    <property type="molecule type" value="Genomic_DNA"/>
</dbReference>
<dbReference type="InterPro" id="IPR027417">
    <property type="entry name" value="P-loop_NTPase"/>
</dbReference>
<evidence type="ECO:0000313" key="3">
    <source>
        <dbReference type="Proteomes" id="UP000000758"/>
    </source>
</evidence>
<dbReference type="GO" id="GO:0016851">
    <property type="term" value="F:magnesium chelatase activity"/>
    <property type="evidence" value="ECO:0007669"/>
    <property type="project" value="UniProtKB-EC"/>
</dbReference>
<accession>A0RXY9</accession>
<dbReference type="Proteomes" id="UP000000758">
    <property type="component" value="Chromosome"/>
</dbReference>
<dbReference type="GO" id="GO:0016887">
    <property type="term" value="F:ATP hydrolysis activity"/>
    <property type="evidence" value="ECO:0007669"/>
    <property type="project" value="InterPro"/>
</dbReference>
<feature type="domain" description="ATPase dynein-related AAA" evidence="1">
    <location>
        <begin position="222"/>
        <end position="335"/>
    </location>
</feature>
<dbReference type="PANTHER" id="PTHR30267:SF2">
    <property type="entry name" value="PROTEIN PRKA"/>
    <property type="match status" value="1"/>
</dbReference>
<dbReference type="AlphaFoldDB" id="A0RXY9"/>
<dbReference type="STRING" id="414004.CENSYa_1586"/>
<dbReference type="InterPro" id="IPR011704">
    <property type="entry name" value="ATPase_dyneun-rel_AAA"/>
</dbReference>
<dbReference type="PANTHER" id="PTHR30267">
    <property type="entry name" value="PROTEIN KINASE PRKA"/>
    <property type="match status" value="1"/>
</dbReference>
<dbReference type="GO" id="GO:0005524">
    <property type="term" value="F:ATP binding"/>
    <property type="evidence" value="ECO:0007669"/>
    <property type="project" value="InterPro"/>
</dbReference>
<dbReference type="Pfam" id="PF07728">
    <property type="entry name" value="AAA_5"/>
    <property type="match status" value="1"/>
</dbReference>
<evidence type="ECO:0000313" key="2">
    <source>
        <dbReference type="EMBL" id="ABK78206.1"/>
    </source>
</evidence>
<dbReference type="EC" id="6.6.1.1" evidence="2"/>
<dbReference type="KEGG" id="csy:CENSYa_1586"/>
<reference evidence="2 3" key="1">
    <citation type="journal article" date="2006" name="Proc. Natl. Acad. Sci. U.S.A.">
        <title>Genomic analysis of the uncultivated marine crenarchaeote Cenarchaeum symbiosum.</title>
        <authorList>
            <person name="Hallam S.J."/>
            <person name="Konstantinidis K.T."/>
            <person name="Putnam N."/>
            <person name="Schleper C."/>
            <person name="Watanabe Y."/>
            <person name="Sugahara J."/>
            <person name="Preston C."/>
            <person name="de la Torre J."/>
            <person name="Richardson P.M."/>
            <person name="DeLong E.F."/>
        </authorList>
    </citation>
    <scope>NUCLEOTIDE SEQUENCE [LARGE SCALE GENOMIC DNA]</scope>
    <source>
        <strain evidence="3">A</strain>
    </source>
</reference>
<dbReference type="SUPFAM" id="SSF52540">
    <property type="entry name" value="P-loop containing nucleoside triphosphate hydrolases"/>
    <property type="match status" value="1"/>
</dbReference>
<evidence type="ECO:0000259" key="1">
    <source>
        <dbReference type="Pfam" id="PF07728"/>
    </source>
</evidence>
<sequence>MIQAPMHEFNILRPSTQLPPPGPHTGPPYRPARGPQCYKFPYWRVCLLAPDVRSMVESSYSAEPAYKEVRAGTPEEYGDITTLGGLLDANYKLPSSREQVRRNLLSMGRGAYPGIIGFDDDVIPALDRALLSGHDTFLIGQMGQAKTRLVRSIAENLLSPIPVIRNSATNDCPMDLPAADLADALEGTGGSSRPVFHVSPESLEVLRERGLETPVEWLGGARRFRYVLATPDTTVRDLVGSIDAVKVAKKGTEMYRIDSYSPGQLMQAKHGIFCIDELPVLDPRKQVALLSVLQEGRFTTGPYPVYFEPRTMLFATANPVDYTHSGRVIEPLLDRLASHVHTHYPPTIHDEMMIIMQEARLPPAAVAELPLRALAGVIAGMRNSGQINQERGVSARTGIHGLEILVSEAERTRPTAAGALPAPRLSDFHALEQVAKFELTELDDTVENRARVFAEIMDAAVGDACLGLLEGTVDEELQLIKDEFGAGTFRSSQEMQWSGGADPYERQMADHPLLSKLLESRLEMALEAQAKLVADLGEHGIQAKAADIGQDHDGLRAVLLEGLLEGLCHTKPRMLERRDAGYSPA</sequence>
<proteinExistence type="predicted"/>
<organism evidence="2 3">
    <name type="scientific">Cenarchaeum symbiosum (strain A)</name>
    <dbReference type="NCBI Taxonomy" id="414004"/>
    <lineage>
        <taxon>Archaea</taxon>
        <taxon>Nitrososphaerota</taxon>
        <taxon>Candidatus Cenarchaeales</taxon>
        <taxon>Candidatus Cenarchaeaceae</taxon>
        <taxon>Candidatus Cenarchaeum</taxon>
    </lineage>
</organism>
<dbReference type="EnsemblBacteria" id="ABK78206">
    <property type="protein sequence ID" value="ABK78206"/>
    <property type="gene ID" value="CENSYa_1586"/>
</dbReference>
<dbReference type="Gene3D" id="3.40.50.300">
    <property type="entry name" value="P-loop containing nucleotide triphosphate hydrolases"/>
    <property type="match status" value="1"/>
</dbReference>
<name>A0RXY9_CENSY</name>